<reference evidence="3" key="1">
    <citation type="submission" date="2017-02" db="UniProtKB">
        <authorList>
            <consortium name="WormBaseParasite"/>
        </authorList>
    </citation>
    <scope>IDENTIFICATION</scope>
</reference>
<dbReference type="AlphaFoldDB" id="A0A0N5CNG0"/>
<proteinExistence type="predicted"/>
<keyword evidence="2" id="KW-1185">Reference proteome</keyword>
<evidence type="ECO:0000313" key="3">
    <source>
        <dbReference type="WBParaSite" id="TCLT_0000171701-mRNA-1"/>
    </source>
</evidence>
<evidence type="ECO:0000313" key="2">
    <source>
        <dbReference type="Proteomes" id="UP000276776"/>
    </source>
</evidence>
<evidence type="ECO:0000313" key="1">
    <source>
        <dbReference type="EMBL" id="VDM97307.1"/>
    </source>
</evidence>
<protein>
    <submittedName>
        <fullName evidence="1 3">Uncharacterized protein</fullName>
    </submittedName>
</protein>
<organism evidence="3">
    <name type="scientific">Thelazia callipaeda</name>
    <name type="common">Oriental eyeworm</name>
    <name type="synonym">Parasitic nematode</name>
    <dbReference type="NCBI Taxonomy" id="103827"/>
    <lineage>
        <taxon>Eukaryota</taxon>
        <taxon>Metazoa</taxon>
        <taxon>Ecdysozoa</taxon>
        <taxon>Nematoda</taxon>
        <taxon>Chromadorea</taxon>
        <taxon>Rhabditida</taxon>
        <taxon>Spirurina</taxon>
        <taxon>Spiruromorpha</taxon>
        <taxon>Thelazioidea</taxon>
        <taxon>Thelaziidae</taxon>
        <taxon>Thelazia</taxon>
    </lineage>
</organism>
<accession>A0A0N5CNG0</accession>
<dbReference type="EMBL" id="UYYF01000250">
    <property type="protein sequence ID" value="VDM97307.1"/>
    <property type="molecule type" value="Genomic_DNA"/>
</dbReference>
<dbReference type="WBParaSite" id="TCLT_0000171701-mRNA-1">
    <property type="protein sequence ID" value="TCLT_0000171701-mRNA-1"/>
    <property type="gene ID" value="TCLT_0000171701"/>
</dbReference>
<dbReference type="Proteomes" id="UP000276776">
    <property type="component" value="Unassembled WGS sequence"/>
</dbReference>
<name>A0A0N5CNG0_THECL</name>
<gene>
    <name evidence="1" type="ORF">TCLT_LOCUS1718</name>
</gene>
<sequence>MTNKTRRSLINDGSSTVAKKLFYASYVYVRFSIWYRWHAPRVNLRRCPLDERTVQIGELNLSLSKQQGCPEQALWNALQAPNVNRNDLMKRDKAGPSELTYQSLLQACRQVPQFFNRLLPSVPDVHQTSVELLNFARKGIFVYKYTPKSEDNYNLSSLWIFNRRGKPKTEAQISSPPPMSIVGMTASSANNAEMRMKRWKNLY</sequence>
<reference evidence="1 2" key="2">
    <citation type="submission" date="2018-11" db="EMBL/GenBank/DDBJ databases">
        <authorList>
            <consortium name="Pathogen Informatics"/>
        </authorList>
    </citation>
    <scope>NUCLEOTIDE SEQUENCE [LARGE SCALE GENOMIC DNA]</scope>
</reference>